<evidence type="ECO:0000256" key="1">
    <source>
        <dbReference type="ARBA" id="ARBA00009998"/>
    </source>
</evidence>
<keyword evidence="3 6" id="KW-0540">Nuclease</keyword>
<dbReference type="Proteomes" id="UP000027318">
    <property type="component" value="Unassembled WGS sequence"/>
</dbReference>
<keyword evidence="5 6" id="KW-0269">Exonuclease</keyword>
<protein>
    <recommendedName>
        <fullName evidence="6">Exodeoxyribonuclease 7 small subunit</fullName>
        <ecNumber evidence="6">3.1.11.6</ecNumber>
    </recommendedName>
    <alternativeName>
        <fullName evidence="6">Exodeoxyribonuclease VII small subunit</fullName>
        <shortName evidence="6">Exonuclease VII small subunit</shortName>
    </alternativeName>
</protein>
<gene>
    <name evidence="6" type="primary">xseB</name>
    <name evidence="8" type="ORF">ADINL_1778</name>
</gene>
<dbReference type="EC" id="3.1.11.6" evidence="6"/>
<evidence type="ECO:0000313" key="9">
    <source>
        <dbReference type="Proteomes" id="UP000027318"/>
    </source>
</evidence>
<dbReference type="PANTHER" id="PTHR34137:SF1">
    <property type="entry name" value="EXODEOXYRIBONUCLEASE 7 SMALL SUBUNIT"/>
    <property type="match status" value="1"/>
</dbReference>
<keyword evidence="7" id="KW-0175">Coiled coil</keyword>
<feature type="coiled-coil region" evidence="7">
    <location>
        <begin position="45"/>
        <end position="72"/>
    </location>
</feature>
<comment type="catalytic activity">
    <reaction evidence="6">
        <text>Exonucleolytic cleavage in either 5'- to 3'- or 3'- to 5'-direction to yield nucleoside 5'-phosphates.</text>
        <dbReference type="EC" id="3.1.11.6"/>
    </reaction>
</comment>
<evidence type="ECO:0000256" key="2">
    <source>
        <dbReference type="ARBA" id="ARBA00022490"/>
    </source>
</evidence>
<evidence type="ECO:0000313" key="8">
    <source>
        <dbReference type="EMBL" id="KDE39738.1"/>
    </source>
</evidence>
<dbReference type="InterPro" id="IPR003761">
    <property type="entry name" value="Exonuc_VII_S"/>
</dbReference>
<keyword evidence="2 6" id="KW-0963">Cytoplasm</keyword>
<sequence>MSDTEHTPSFEASMARLETLVSEMESGSLSIEASLQAFEEGIRLTRQCQQILEQAEQKVKLLTEEKGEILATPFNDPEADA</sequence>
<keyword evidence="4 6" id="KW-0378">Hydrolase</keyword>
<name>A0A063Y073_9GAMM</name>
<dbReference type="GO" id="GO:0009318">
    <property type="term" value="C:exodeoxyribonuclease VII complex"/>
    <property type="evidence" value="ECO:0007669"/>
    <property type="project" value="UniProtKB-UniRule"/>
</dbReference>
<comment type="subunit">
    <text evidence="6">Heterooligomer composed of large and small subunits.</text>
</comment>
<dbReference type="InterPro" id="IPR037004">
    <property type="entry name" value="Exonuc_VII_ssu_sf"/>
</dbReference>
<dbReference type="Gene3D" id="1.10.287.1040">
    <property type="entry name" value="Exonuclease VII, small subunit"/>
    <property type="match status" value="1"/>
</dbReference>
<dbReference type="NCBIfam" id="NF002140">
    <property type="entry name" value="PRK00977.1-4"/>
    <property type="match status" value="1"/>
</dbReference>
<accession>A0A063Y073</accession>
<dbReference type="Pfam" id="PF02609">
    <property type="entry name" value="Exonuc_VII_S"/>
    <property type="match status" value="1"/>
</dbReference>
<dbReference type="NCBIfam" id="TIGR01280">
    <property type="entry name" value="xseB"/>
    <property type="match status" value="1"/>
</dbReference>
<dbReference type="RefSeq" id="WP_036546643.1">
    <property type="nucleotide sequence ID" value="NZ_JBKBNO010000007.1"/>
</dbReference>
<organism evidence="8 9">
    <name type="scientific">Nitrincola lacisaponensis</name>
    <dbReference type="NCBI Taxonomy" id="267850"/>
    <lineage>
        <taxon>Bacteria</taxon>
        <taxon>Pseudomonadati</taxon>
        <taxon>Pseudomonadota</taxon>
        <taxon>Gammaproteobacteria</taxon>
        <taxon>Oceanospirillales</taxon>
        <taxon>Oceanospirillaceae</taxon>
        <taxon>Nitrincola</taxon>
    </lineage>
</organism>
<dbReference type="GO" id="GO:0008855">
    <property type="term" value="F:exodeoxyribonuclease VII activity"/>
    <property type="evidence" value="ECO:0007669"/>
    <property type="project" value="UniProtKB-UniRule"/>
</dbReference>
<evidence type="ECO:0000256" key="3">
    <source>
        <dbReference type="ARBA" id="ARBA00022722"/>
    </source>
</evidence>
<dbReference type="OrthoDB" id="9801128at2"/>
<comment type="function">
    <text evidence="6">Bidirectionally degrades single-stranded DNA into large acid-insoluble oligonucleotides, which are then degraded further into small acid-soluble oligonucleotides.</text>
</comment>
<evidence type="ECO:0000256" key="4">
    <source>
        <dbReference type="ARBA" id="ARBA00022801"/>
    </source>
</evidence>
<dbReference type="GO" id="GO:0005829">
    <property type="term" value="C:cytosol"/>
    <property type="evidence" value="ECO:0007669"/>
    <property type="project" value="TreeGrafter"/>
</dbReference>
<dbReference type="PANTHER" id="PTHR34137">
    <property type="entry name" value="EXODEOXYRIBONUCLEASE 7 SMALL SUBUNIT"/>
    <property type="match status" value="1"/>
</dbReference>
<evidence type="ECO:0000256" key="6">
    <source>
        <dbReference type="HAMAP-Rule" id="MF_00337"/>
    </source>
</evidence>
<evidence type="ECO:0000256" key="5">
    <source>
        <dbReference type="ARBA" id="ARBA00022839"/>
    </source>
</evidence>
<comment type="caution">
    <text evidence="8">The sequence shown here is derived from an EMBL/GenBank/DDBJ whole genome shotgun (WGS) entry which is preliminary data.</text>
</comment>
<comment type="subcellular location">
    <subcellularLocation>
        <location evidence="6">Cytoplasm</location>
    </subcellularLocation>
</comment>
<dbReference type="GO" id="GO:0006308">
    <property type="term" value="P:DNA catabolic process"/>
    <property type="evidence" value="ECO:0007669"/>
    <property type="project" value="UniProtKB-UniRule"/>
</dbReference>
<evidence type="ECO:0000256" key="7">
    <source>
        <dbReference type="SAM" id="Coils"/>
    </source>
</evidence>
<keyword evidence="9" id="KW-1185">Reference proteome</keyword>
<dbReference type="AlphaFoldDB" id="A0A063Y073"/>
<proteinExistence type="inferred from homology"/>
<dbReference type="STRING" id="267850.ADINL_1778"/>
<dbReference type="HAMAP" id="MF_00337">
    <property type="entry name" value="Exonuc_7_S"/>
    <property type="match status" value="1"/>
</dbReference>
<dbReference type="EMBL" id="JMSZ01000024">
    <property type="protein sequence ID" value="KDE39738.1"/>
    <property type="molecule type" value="Genomic_DNA"/>
</dbReference>
<dbReference type="PIRSF" id="PIRSF006488">
    <property type="entry name" value="Exonuc_VII_S"/>
    <property type="match status" value="1"/>
</dbReference>
<dbReference type="SUPFAM" id="SSF116842">
    <property type="entry name" value="XseB-like"/>
    <property type="match status" value="1"/>
</dbReference>
<reference evidence="8 9" key="1">
    <citation type="journal article" date="2005" name="Int. J. Syst. Evol. Microbiol.">
        <title>Nitrincola lacisaponensis gen. nov., sp. nov., a novel alkaliphilic bacterium isolated from an alkaline, saline lake.</title>
        <authorList>
            <person name="Dimitriu P.A."/>
            <person name="Shukla S.K."/>
            <person name="Conradt J."/>
            <person name="Marquez M.C."/>
            <person name="Ventosa A."/>
            <person name="Maglia A."/>
            <person name="Peyton B.M."/>
            <person name="Pinkart H.C."/>
            <person name="Mormile M.R."/>
        </authorList>
    </citation>
    <scope>NUCLEOTIDE SEQUENCE [LARGE SCALE GENOMIC DNA]</scope>
    <source>
        <strain evidence="8 9">4CA</strain>
    </source>
</reference>
<comment type="similarity">
    <text evidence="1 6">Belongs to the XseB family.</text>
</comment>